<sequence>MNGDRICDRCWSEVDIEEWYRRVDRANVIDLAVRRFVRRSCHTLRRLSAYLIGNWGFSLTAYS</sequence>
<evidence type="ECO:0000313" key="2">
    <source>
        <dbReference type="Proteomes" id="UP000775213"/>
    </source>
</evidence>
<gene>
    <name evidence="1" type="ORF">IEQ34_012440</name>
</gene>
<organism evidence="1 2">
    <name type="scientific">Dendrobium chrysotoxum</name>
    <name type="common">Orchid</name>
    <dbReference type="NCBI Taxonomy" id="161865"/>
    <lineage>
        <taxon>Eukaryota</taxon>
        <taxon>Viridiplantae</taxon>
        <taxon>Streptophyta</taxon>
        <taxon>Embryophyta</taxon>
        <taxon>Tracheophyta</taxon>
        <taxon>Spermatophyta</taxon>
        <taxon>Magnoliopsida</taxon>
        <taxon>Liliopsida</taxon>
        <taxon>Asparagales</taxon>
        <taxon>Orchidaceae</taxon>
        <taxon>Epidendroideae</taxon>
        <taxon>Malaxideae</taxon>
        <taxon>Dendrobiinae</taxon>
        <taxon>Dendrobium</taxon>
    </lineage>
</organism>
<dbReference type="EMBL" id="JAGFBR010000011">
    <property type="protein sequence ID" value="KAH0459626.1"/>
    <property type="molecule type" value="Genomic_DNA"/>
</dbReference>
<protein>
    <submittedName>
        <fullName evidence="1">Uncharacterized protein</fullName>
    </submittedName>
</protein>
<dbReference type="AlphaFoldDB" id="A0AAV7GSH8"/>
<accession>A0AAV7GSH8</accession>
<name>A0AAV7GSH8_DENCH</name>
<reference evidence="1 2" key="1">
    <citation type="journal article" date="2021" name="Hortic Res">
        <title>Chromosome-scale assembly of the Dendrobium chrysotoxum genome enhances the understanding of orchid evolution.</title>
        <authorList>
            <person name="Zhang Y."/>
            <person name="Zhang G.Q."/>
            <person name="Zhang D."/>
            <person name="Liu X.D."/>
            <person name="Xu X.Y."/>
            <person name="Sun W.H."/>
            <person name="Yu X."/>
            <person name="Zhu X."/>
            <person name="Wang Z.W."/>
            <person name="Zhao X."/>
            <person name="Zhong W.Y."/>
            <person name="Chen H."/>
            <person name="Yin W.L."/>
            <person name="Huang T."/>
            <person name="Niu S.C."/>
            <person name="Liu Z.J."/>
        </authorList>
    </citation>
    <scope>NUCLEOTIDE SEQUENCE [LARGE SCALE GENOMIC DNA]</scope>
    <source>
        <strain evidence="1">Lindl</strain>
    </source>
</reference>
<proteinExistence type="predicted"/>
<evidence type="ECO:0000313" key="1">
    <source>
        <dbReference type="EMBL" id="KAH0459626.1"/>
    </source>
</evidence>
<dbReference type="Proteomes" id="UP000775213">
    <property type="component" value="Unassembled WGS sequence"/>
</dbReference>
<comment type="caution">
    <text evidence="1">The sequence shown here is derived from an EMBL/GenBank/DDBJ whole genome shotgun (WGS) entry which is preliminary data.</text>
</comment>
<keyword evidence="2" id="KW-1185">Reference proteome</keyword>